<sequence length="834" mass="93760">DSELFTRHGNCLIYLHSYESVYSRRDTKSAASFRLPFSLLLANKCYVLIKRCLVLRSTDTASDPRRSADDIQKWYLSNPKRRVELFISPPQDASQRQLQRHQLLTRNFFAWVLGRSLVGETLGEALVGLLESMYEYRSGDNLDNVADLIRYLDEEGYLCLGGQPDHALAVLRLAETFRLKTLYLEALSHCVAMGELISGRPDFQHLSLATRKLLHNSRVELDMRLRRTSAMLQNFLDHELSESQLGIPAGIRAHLERFRTFLLSFYSAKLGYYPPLDFDGCMYRAIARDFKALYNLLVDEGYSSSEAMPSVAVGGICTLQIIQTIDARNEFEPLKHPLPLLPQRDHPSRPNRMSWLSRRAKQRSGDGHLDHVSLVQASNWREDSFDNSLVRAYRAFEEECAMSPRKLDRHDRVSLVDGRKIRWILIYAVHQTLQHATQLPDGVPDDPKATQVVSIARHTKVPWQDVVLSGGIPRSRTEPALSRLWEQQRQQQPPLETQHSSDPAAAAAAAEPKFEIKPDIDYFALTHREENAATLPSRLRRNSLPENNEAVLRRRHSFKLALSRSGTFRKSMRRLNKASFPLRAHTTTTEAGGGAAAARAPGSSEFCRHEIEVHGGGHGTINGIDREVSDAAVPTVPTELVVSRSASTSTDNARLSNVSAVPSSPSKQDTTESAIQSPASPSDKAPPVLFAMLTSPDRRWSTQEDSSSSPLSKSKSVKRRPVSTAIDDGYSYAVKTLGHLVDHERRGGLFGPSRQRDADVHIKRTTSFPRRLKSLAIREEGRGRKDDEEPYALTKQDSYDWAAMHKILDDGVAPNGMNDVWEQYARLGGLTEMR</sequence>
<dbReference type="OrthoDB" id="4114825at2759"/>
<comment type="caution">
    <text evidence="3">The sequence shown here is derived from an EMBL/GenBank/DDBJ whole genome shotgun (WGS) entry which is preliminary data.</text>
</comment>
<evidence type="ECO:0000313" key="3">
    <source>
        <dbReference type="EMBL" id="KAG5987561.1"/>
    </source>
</evidence>
<gene>
    <name evidence="3" type="ORF">E4U43_005015</name>
</gene>
<name>A0A9P7N504_9HYPO</name>
<dbReference type="AlphaFoldDB" id="A0A9P7N504"/>
<feature type="compositionally biased region" description="Low complexity" evidence="1">
    <location>
        <begin position="485"/>
        <end position="510"/>
    </location>
</feature>
<reference evidence="3" key="1">
    <citation type="journal article" date="2020" name="bioRxiv">
        <title>Whole genome comparisons of ergot fungi reveals the divergence and evolution of species within the genus Claviceps are the result of varying mechanisms driving genome evolution and host range expansion.</title>
        <authorList>
            <person name="Wyka S.A."/>
            <person name="Mondo S.J."/>
            <person name="Liu M."/>
            <person name="Dettman J."/>
            <person name="Nalam V."/>
            <person name="Broders K.D."/>
        </authorList>
    </citation>
    <scope>NUCLEOTIDE SEQUENCE</scope>
    <source>
        <strain evidence="3">CCC 602</strain>
    </source>
</reference>
<dbReference type="InterPro" id="IPR058317">
    <property type="entry name" value="DUF8004"/>
</dbReference>
<organism evidence="3 4">
    <name type="scientific">Claviceps pusilla</name>
    <dbReference type="NCBI Taxonomy" id="123648"/>
    <lineage>
        <taxon>Eukaryota</taxon>
        <taxon>Fungi</taxon>
        <taxon>Dikarya</taxon>
        <taxon>Ascomycota</taxon>
        <taxon>Pezizomycotina</taxon>
        <taxon>Sordariomycetes</taxon>
        <taxon>Hypocreomycetidae</taxon>
        <taxon>Hypocreales</taxon>
        <taxon>Clavicipitaceae</taxon>
        <taxon>Claviceps</taxon>
    </lineage>
</organism>
<feature type="region of interest" description="Disordered" evidence="1">
    <location>
        <begin position="485"/>
        <end position="511"/>
    </location>
</feature>
<feature type="region of interest" description="Disordered" evidence="1">
    <location>
        <begin position="642"/>
        <end position="722"/>
    </location>
</feature>
<evidence type="ECO:0000313" key="4">
    <source>
        <dbReference type="Proteomes" id="UP000748025"/>
    </source>
</evidence>
<dbReference type="Pfam" id="PF26013">
    <property type="entry name" value="DUF8004"/>
    <property type="match status" value="1"/>
</dbReference>
<keyword evidence="4" id="KW-1185">Reference proteome</keyword>
<feature type="region of interest" description="Disordered" evidence="1">
    <location>
        <begin position="744"/>
        <end position="765"/>
    </location>
</feature>
<dbReference type="PANTHER" id="PTHR39601">
    <property type="entry name" value="CHORIOGENIN HMINOR"/>
    <property type="match status" value="1"/>
</dbReference>
<evidence type="ECO:0000259" key="2">
    <source>
        <dbReference type="Pfam" id="PF26013"/>
    </source>
</evidence>
<accession>A0A9P7N504</accession>
<dbReference type="Proteomes" id="UP000748025">
    <property type="component" value="Unassembled WGS sequence"/>
</dbReference>
<dbReference type="PANTHER" id="PTHR39601:SF1">
    <property type="entry name" value="CHORIOGENIN HMINOR"/>
    <property type="match status" value="1"/>
</dbReference>
<feature type="non-terminal residue" evidence="3">
    <location>
        <position position="834"/>
    </location>
</feature>
<proteinExistence type="predicted"/>
<evidence type="ECO:0000256" key="1">
    <source>
        <dbReference type="SAM" id="MobiDB-lite"/>
    </source>
</evidence>
<feature type="domain" description="DUF8004" evidence="2">
    <location>
        <begin position="146"/>
        <end position="236"/>
    </location>
</feature>
<feature type="compositionally biased region" description="Polar residues" evidence="1">
    <location>
        <begin position="644"/>
        <end position="680"/>
    </location>
</feature>
<protein>
    <recommendedName>
        <fullName evidence="2">DUF8004 domain-containing protein</fullName>
    </recommendedName>
</protein>
<dbReference type="EMBL" id="SRPW01003269">
    <property type="protein sequence ID" value="KAG5987561.1"/>
    <property type="molecule type" value="Genomic_DNA"/>
</dbReference>